<evidence type="ECO:0000256" key="1">
    <source>
        <dbReference type="SAM" id="MobiDB-lite"/>
    </source>
</evidence>
<gene>
    <name evidence="2" type="ORF">INT44_003549</name>
</gene>
<protein>
    <submittedName>
        <fullName evidence="2">Uncharacterized protein</fullName>
    </submittedName>
</protein>
<name>A0A8H7UF03_9FUNG</name>
<comment type="caution">
    <text evidence="2">The sequence shown here is derived from an EMBL/GenBank/DDBJ whole genome shotgun (WGS) entry which is preliminary data.</text>
</comment>
<evidence type="ECO:0000313" key="3">
    <source>
        <dbReference type="Proteomes" id="UP000612746"/>
    </source>
</evidence>
<proteinExistence type="predicted"/>
<reference evidence="2" key="1">
    <citation type="submission" date="2020-12" db="EMBL/GenBank/DDBJ databases">
        <title>Metabolic potential, ecology and presence of endohyphal bacteria is reflected in genomic diversity of Mucoromycotina.</title>
        <authorList>
            <person name="Muszewska A."/>
            <person name="Okrasinska A."/>
            <person name="Steczkiewicz K."/>
            <person name="Drgas O."/>
            <person name="Orlowska M."/>
            <person name="Perlinska-Lenart U."/>
            <person name="Aleksandrzak-Piekarczyk T."/>
            <person name="Szatraj K."/>
            <person name="Zielenkiewicz U."/>
            <person name="Pilsyk S."/>
            <person name="Malc E."/>
            <person name="Mieczkowski P."/>
            <person name="Kruszewska J.S."/>
            <person name="Biernat P."/>
            <person name="Pawlowska J."/>
        </authorList>
    </citation>
    <scope>NUCLEOTIDE SEQUENCE</scope>
    <source>
        <strain evidence="2">WA0000051536</strain>
    </source>
</reference>
<accession>A0A8H7UF03</accession>
<dbReference type="AlphaFoldDB" id="A0A8H7UF03"/>
<organism evidence="2 3">
    <name type="scientific">Umbelopsis vinacea</name>
    <dbReference type="NCBI Taxonomy" id="44442"/>
    <lineage>
        <taxon>Eukaryota</taxon>
        <taxon>Fungi</taxon>
        <taxon>Fungi incertae sedis</taxon>
        <taxon>Mucoromycota</taxon>
        <taxon>Mucoromycotina</taxon>
        <taxon>Umbelopsidomycetes</taxon>
        <taxon>Umbelopsidales</taxon>
        <taxon>Umbelopsidaceae</taxon>
        <taxon>Umbelopsis</taxon>
    </lineage>
</organism>
<sequence>MLDGLTAIGLFVSRDATGRRSAAMGGIKTEQEKIGPRFTDISLGGGGHRGRLYRNNGLPDTPSNQPGDP</sequence>
<dbReference type="Proteomes" id="UP000612746">
    <property type="component" value="Unassembled WGS sequence"/>
</dbReference>
<evidence type="ECO:0000313" key="2">
    <source>
        <dbReference type="EMBL" id="KAG2180545.1"/>
    </source>
</evidence>
<keyword evidence="3" id="KW-1185">Reference proteome</keyword>
<feature type="region of interest" description="Disordered" evidence="1">
    <location>
        <begin position="19"/>
        <end position="69"/>
    </location>
</feature>
<dbReference type="EMBL" id="JAEPRA010000009">
    <property type="protein sequence ID" value="KAG2180545.1"/>
    <property type="molecule type" value="Genomic_DNA"/>
</dbReference>